<accession>A0A2Z4JDA6</accession>
<dbReference type="GO" id="GO:0008933">
    <property type="term" value="F:peptidoglycan lytic transglycosylase activity"/>
    <property type="evidence" value="ECO:0007669"/>
    <property type="project" value="TreeGrafter"/>
</dbReference>
<feature type="compositionally biased region" description="Pro residues" evidence="1">
    <location>
        <begin position="52"/>
        <end position="67"/>
    </location>
</feature>
<protein>
    <recommendedName>
        <fullName evidence="4">Transglycosylase SLT domain-containing protein</fullName>
    </recommendedName>
</protein>
<dbReference type="InterPro" id="IPR043426">
    <property type="entry name" value="MltB-like"/>
</dbReference>
<evidence type="ECO:0000313" key="3">
    <source>
        <dbReference type="Proteomes" id="UP000249616"/>
    </source>
</evidence>
<proteinExistence type="predicted"/>
<dbReference type="AlphaFoldDB" id="A0A2Z4JDA6"/>
<name>A0A2Z4JDA6_9ACTN</name>
<gene>
    <name evidence="2" type="ORF">DN051_41635</name>
</gene>
<evidence type="ECO:0000256" key="1">
    <source>
        <dbReference type="SAM" id="MobiDB-lite"/>
    </source>
</evidence>
<dbReference type="PANTHER" id="PTHR30163">
    <property type="entry name" value="MEMBRANE-BOUND LYTIC MUREIN TRANSGLYCOSYLASE B"/>
    <property type="match status" value="1"/>
</dbReference>
<dbReference type="PANTHER" id="PTHR30163:SF8">
    <property type="entry name" value="LYTIC MUREIN TRANSGLYCOSYLASE"/>
    <property type="match status" value="1"/>
</dbReference>
<dbReference type="Gene3D" id="1.10.530.10">
    <property type="match status" value="1"/>
</dbReference>
<keyword evidence="2" id="KW-0614">Plasmid</keyword>
<evidence type="ECO:0008006" key="4">
    <source>
        <dbReference type="Google" id="ProtNLM"/>
    </source>
</evidence>
<feature type="compositionally biased region" description="Low complexity" evidence="1">
    <location>
        <begin position="263"/>
        <end position="291"/>
    </location>
</feature>
<dbReference type="Proteomes" id="UP000249616">
    <property type="component" value="Plasmid unnamed1"/>
</dbReference>
<dbReference type="GO" id="GO:0009253">
    <property type="term" value="P:peptidoglycan catabolic process"/>
    <property type="evidence" value="ECO:0007669"/>
    <property type="project" value="TreeGrafter"/>
</dbReference>
<keyword evidence="3" id="KW-1185">Reference proteome</keyword>
<dbReference type="CDD" id="cd13399">
    <property type="entry name" value="Slt35-like"/>
    <property type="match status" value="1"/>
</dbReference>
<feature type="region of interest" description="Disordered" evidence="1">
    <location>
        <begin position="39"/>
        <end position="71"/>
    </location>
</feature>
<feature type="region of interest" description="Disordered" evidence="1">
    <location>
        <begin position="249"/>
        <end position="335"/>
    </location>
</feature>
<dbReference type="SUPFAM" id="SSF53955">
    <property type="entry name" value="Lysozyme-like"/>
    <property type="match status" value="1"/>
</dbReference>
<evidence type="ECO:0000313" key="2">
    <source>
        <dbReference type="EMBL" id="AWW43124.1"/>
    </source>
</evidence>
<dbReference type="RefSeq" id="WP_112443010.1">
    <property type="nucleotide sequence ID" value="NZ_CBDRHE010000080.1"/>
</dbReference>
<dbReference type="KEGG" id="scad:DN051_41635"/>
<dbReference type="InterPro" id="IPR023346">
    <property type="entry name" value="Lysozyme-like_dom_sf"/>
</dbReference>
<sequence length="335" mass="34640">MASPIQRATQGFAAVAVAATLVTVGAGVYESRQPTDWAGAADEGFQDVPRPFVTPPTTPPSPGPSPAPDTAETLLPSGLTLPATVYKAYRNAEDRLARSLPGCRLGWAVLAGIGQVESGQARGGALTADGTTVEPILGPALDGDGFASVPDSDGGRLDGDTRWDRAVGPMQFIPTTWAVWGSDGNDDGAANPHNMYDAALSAGRYLCAGGRDLADPRQLREALLSYNRSDTYADTVLGWIARYAGTPEPDIVADTTRDPSPSPSESTSGTGSEQDPGPEDTTGPSPDSSTSQPPPDPDGPSPSESSDPPPGPSPSPSPSPPPAPSDFWDWDFLFK</sequence>
<organism evidence="2 3">
    <name type="scientific">Streptomyces cadmiisoli</name>
    <dbReference type="NCBI Taxonomy" id="2184053"/>
    <lineage>
        <taxon>Bacteria</taxon>
        <taxon>Bacillati</taxon>
        <taxon>Actinomycetota</taxon>
        <taxon>Actinomycetes</taxon>
        <taxon>Kitasatosporales</taxon>
        <taxon>Streptomycetaceae</taxon>
        <taxon>Streptomyces</taxon>
        <taxon>Streptomyces aurantiacus group</taxon>
    </lineage>
</organism>
<feature type="compositionally biased region" description="Pro residues" evidence="1">
    <location>
        <begin position="307"/>
        <end position="324"/>
    </location>
</feature>
<geneLocation type="plasmid" evidence="2 3">
    <name>unnamed1</name>
</geneLocation>
<reference evidence="3" key="1">
    <citation type="submission" date="2018-06" db="EMBL/GenBank/DDBJ databases">
        <authorList>
            <person name="Li K."/>
        </authorList>
    </citation>
    <scope>NUCLEOTIDE SEQUENCE [LARGE SCALE GENOMIC DNA]</scope>
    <source>
        <strain evidence="3">ZFG47</strain>
        <plasmid evidence="3">unnamed1</plasmid>
    </source>
</reference>
<dbReference type="EMBL" id="CP030074">
    <property type="protein sequence ID" value="AWW43124.1"/>
    <property type="molecule type" value="Genomic_DNA"/>
</dbReference>